<reference evidence="1" key="1">
    <citation type="journal article" date="2020" name="Stud. Mycol.">
        <title>101 Dothideomycetes genomes: a test case for predicting lifestyles and emergence of pathogens.</title>
        <authorList>
            <person name="Haridas S."/>
            <person name="Albert R."/>
            <person name="Binder M."/>
            <person name="Bloem J."/>
            <person name="Labutti K."/>
            <person name="Salamov A."/>
            <person name="Andreopoulos B."/>
            <person name="Baker S."/>
            <person name="Barry K."/>
            <person name="Bills G."/>
            <person name="Bluhm B."/>
            <person name="Cannon C."/>
            <person name="Castanera R."/>
            <person name="Culley D."/>
            <person name="Daum C."/>
            <person name="Ezra D."/>
            <person name="Gonzalez J."/>
            <person name="Henrissat B."/>
            <person name="Kuo A."/>
            <person name="Liang C."/>
            <person name="Lipzen A."/>
            <person name="Lutzoni F."/>
            <person name="Magnuson J."/>
            <person name="Mondo S."/>
            <person name="Nolan M."/>
            <person name="Ohm R."/>
            <person name="Pangilinan J."/>
            <person name="Park H.-J."/>
            <person name="Ramirez L."/>
            <person name="Alfaro M."/>
            <person name="Sun H."/>
            <person name="Tritt A."/>
            <person name="Yoshinaga Y."/>
            <person name="Zwiers L.-H."/>
            <person name="Turgeon B."/>
            <person name="Goodwin S."/>
            <person name="Spatafora J."/>
            <person name="Crous P."/>
            <person name="Grigoriev I."/>
        </authorList>
    </citation>
    <scope>NUCLEOTIDE SEQUENCE</scope>
    <source>
        <strain evidence="1">CBS 525.71</strain>
    </source>
</reference>
<sequence>MTIVASLAHQCNFTFSLVALVSSIGRTRIALMAITFCMKFTLTSKMLRRATPNFILTDKGSLSRLRGWPNGERSRGRGTHFIEKESLISGWSLLLPHESMGERSEI</sequence>
<protein>
    <submittedName>
        <fullName evidence="1">Uncharacterized protein</fullName>
    </submittedName>
</protein>
<gene>
    <name evidence="1" type="ORF">BU25DRAFT_101878</name>
</gene>
<dbReference type="Proteomes" id="UP000799754">
    <property type="component" value="Unassembled WGS sequence"/>
</dbReference>
<comment type="caution">
    <text evidence="1">The sequence shown here is derived from an EMBL/GenBank/DDBJ whole genome shotgun (WGS) entry which is preliminary data.</text>
</comment>
<proteinExistence type="predicted"/>
<name>A0ACB6RYV1_9PLEO</name>
<organism evidence="1 2">
    <name type="scientific">Macroventuria anomochaeta</name>
    <dbReference type="NCBI Taxonomy" id="301207"/>
    <lineage>
        <taxon>Eukaryota</taxon>
        <taxon>Fungi</taxon>
        <taxon>Dikarya</taxon>
        <taxon>Ascomycota</taxon>
        <taxon>Pezizomycotina</taxon>
        <taxon>Dothideomycetes</taxon>
        <taxon>Pleosporomycetidae</taxon>
        <taxon>Pleosporales</taxon>
        <taxon>Pleosporineae</taxon>
        <taxon>Didymellaceae</taxon>
        <taxon>Macroventuria</taxon>
    </lineage>
</organism>
<evidence type="ECO:0000313" key="1">
    <source>
        <dbReference type="EMBL" id="KAF2626124.1"/>
    </source>
</evidence>
<keyword evidence="2" id="KW-1185">Reference proteome</keyword>
<evidence type="ECO:0000313" key="2">
    <source>
        <dbReference type="Proteomes" id="UP000799754"/>
    </source>
</evidence>
<accession>A0ACB6RYV1</accession>
<dbReference type="EMBL" id="MU006722">
    <property type="protein sequence ID" value="KAF2626124.1"/>
    <property type="molecule type" value="Genomic_DNA"/>
</dbReference>